<evidence type="ECO:0000313" key="1">
    <source>
        <dbReference type="EMBL" id="KAJ9057248.1"/>
    </source>
</evidence>
<gene>
    <name evidence="1" type="primary">PXYLP1_6</name>
    <name evidence="1" type="ORF">DSO57_1024455</name>
</gene>
<keyword evidence="2" id="KW-1185">Reference proteome</keyword>
<sequence>MSGLLNSKYPKFIIHSKPLEKNGLIHAYNKCKLEKQLSEKVFKTEEFQLANASLVKVAKDYGLGVSSHSLAAYMAVDNFRCRDCHQIPLPPSKSDKSAIYKAMDEFTKAVYFPTSRNAQFHCMHIGAYLKDLRQKLQVPITKGMPRFFYTSAHNASISALLSSLDIGITGTPPYASNFIIELWAEKGRRFGLNNVVQFIYNGKYVHPSWCNKSHCSACTLLSYLHKLGIKISGNKKGSKEFDFWSECNAQQE</sequence>
<organism evidence="1 2">
    <name type="scientific">Entomophthora muscae</name>
    <dbReference type="NCBI Taxonomy" id="34485"/>
    <lineage>
        <taxon>Eukaryota</taxon>
        <taxon>Fungi</taxon>
        <taxon>Fungi incertae sedis</taxon>
        <taxon>Zoopagomycota</taxon>
        <taxon>Entomophthoromycotina</taxon>
        <taxon>Entomophthoromycetes</taxon>
        <taxon>Entomophthorales</taxon>
        <taxon>Entomophthoraceae</taxon>
        <taxon>Entomophthora</taxon>
    </lineage>
</organism>
<evidence type="ECO:0000313" key="2">
    <source>
        <dbReference type="Proteomes" id="UP001165960"/>
    </source>
</evidence>
<proteinExistence type="predicted"/>
<name>A0ACC2S4Q3_9FUNG</name>
<accession>A0ACC2S4Q3</accession>
<comment type="caution">
    <text evidence="1">The sequence shown here is derived from an EMBL/GenBank/DDBJ whole genome shotgun (WGS) entry which is preliminary data.</text>
</comment>
<dbReference type="Proteomes" id="UP001165960">
    <property type="component" value="Unassembled WGS sequence"/>
</dbReference>
<protein>
    <submittedName>
        <fullName evidence="1">2-phosphoxylose phosphatase 1</fullName>
    </submittedName>
</protein>
<dbReference type="EMBL" id="QTSX02005812">
    <property type="protein sequence ID" value="KAJ9057248.1"/>
    <property type="molecule type" value="Genomic_DNA"/>
</dbReference>
<reference evidence="1" key="1">
    <citation type="submission" date="2022-04" db="EMBL/GenBank/DDBJ databases">
        <title>Genome of the entomopathogenic fungus Entomophthora muscae.</title>
        <authorList>
            <person name="Elya C."/>
            <person name="Lovett B.R."/>
            <person name="Lee E."/>
            <person name="Macias A.M."/>
            <person name="Hajek A.E."/>
            <person name="De Bivort B.L."/>
            <person name="Kasson M.T."/>
            <person name="De Fine Licht H.H."/>
            <person name="Stajich J.E."/>
        </authorList>
    </citation>
    <scope>NUCLEOTIDE SEQUENCE</scope>
    <source>
        <strain evidence="1">Berkeley</strain>
    </source>
</reference>